<keyword evidence="1" id="KW-1133">Transmembrane helix</keyword>
<dbReference type="EMBL" id="BSBI01000008">
    <property type="protein sequence ID" value="GLF96520.1"/>
    <property type="molecule type" value="Genomic_DNA"/>
</dbReference>
<protein>
    <submittedName>
        <fullName evidence="2">Uncharacterized protein</fullName>
    </submittedName>
</protein>
<keyword evidence="3" id="KW-1185">Reference proteome</keyword>
<evidence type="ECO:0000313" key="2">
    <source>
        <dbReference type="EMBL" id="GLF96520.1"/>
    </source>
</evidence>
<accession>A0ABQ5P1P8</accession>
<name>A0ABQ5P1P8_9ACTN</name>
<reference evidence="2 3" key="1">
    <citation type="submission" date="2022-10" db="EMBL/GenBank/DDBJ databases">
        <title>Draft genome sequence of Streptomyces sp. YSPA8.</title>
        <authorList>
            <person name="Moriuchi R."/>
            <person name="Dohra H."/>
            <person name="Yamamura H."/>
            <person name="Kodani S."/>
        </authorList>
    </citation>
    <scope>NUCLEOTIDE SEQUENCE [LARGE SCALE GENOMIC DNA]</scope>
    <source>
        <strain evidence="2 3">YSPA8</strain>
    </source>
</reference>
<dbReference type="Proteomes" id="UP001291653">
    <property type="component" value="Unassembled WGS sequence"/>
</dbReference>
<organism evidence="2 3">
    <name type="scientific">Streptomyces yaizuensis</name>
    <dbReference type="NCBI Taxonomy" id="2989713"/>
    <lineage>
        <taxon>Bacteria</taxon>
        <taxon>Bacillati</taxon>
        <taxon>Actinomycetota</taxon>
        <taxon>Actinomycetes</taxon>
        <taxon>Kitasatosporales</taxon>
        <taxon>Streptomycetaceae</taxon>
        <taxon>Streptomyces</taxon>
    </lineage>
</organism>
<gene>
    <name evidence="2" type="ORF">SYYSPA8_19505</name>
</gene>
<sequence>MRKTRATAPDLSEISRVRTAKRLRADIASWMANPSKGPGGSFIEGEHASDPTMVFTTLMFWLVAAREQITEKQAREAVEWVSDTLGIAHDDLIQAAGFIGHPDAPNITLNEGMEHYGDNPITFVLYMLLLCGGLVATVGEGDPDWLRQFDLAN</sequence>
<evidence type="ECO:0000256" key="1">
    <source>
        <dbReference type="SAM" id="Phobius"/>
    </source>
</evidence>
<keyword evidence="1" id="KW-0472">Membrane</keyword>
<feature type="transmembrane region" description="Helical" evidence="1">
    <location>
        <begin position="121"/>
        <end position="139"/>
    </location>
</feature>
<dbReference type="RefSeq" id="WP_323448556.1">
    <property type="nucleotide sequence ID" value="NZ_BSBI01000008.1"/>
</dbReference>
<comment type="caution">
    <text evidence="2">The sequence shown here is derived from an EMBL/GenBank/DDBJ whole genome shotgun (WGS) entry which is preliminary data.</text>
</comment>
<proteinExistence type="predicted"/>
<evidence type="ECO:0000313" key="3">
    <source>
        <dbReference type="Proteomes" id="UP001291653"/>
    </source>
</evidence>
<keyword evidence="1" id="KW-0812">Transmembrane</keyword>